<protein>
    <recommendedName>
        <fullName evidence="3">Lipoprotein</fullName>
    </recommendedName>
</protein>
<sequence>MKVIYILPILFLFFSCKKNDEIISEKLLQNSEGEDYISLVCDEFQKDTFDLTKNEILITDSLTKHGIKNLNIYLNSEQELFKCEPDNQINIEDYVIQYCGHFDNFSKEKVVSIQLLLKENLRDKRWKNTWIRNIGGGCNYVHGEINLTKKTSSNFFTNAPY</sequence>
<dbReference type="EMBL" id="AP024749">
    <property type="protein sequence ID" value="BCY28898.1"/>
    <property type="molecule type" value="Genomic_DNA"/>
</dbReference>
<reference evidence="1 2" key="1">
    <citation type="submission" date="2021-06" db="EMBL/GenBank/DDBJ databases">
        <title>Whole genome sequences of Flavobacterium sp. KK2020170 and assembly.</title>
        <authorList>
            <person name="Kitahara K."/>
            <person name="Miyoshi S."/>
            <person name="Uesaka K."/>
        </authorList>
    </citation>
    <scope>NUCLEOTIDE SEQUENCE [LARGE SCALE GENOMIC DNA]</scope>
    <source>
        <strain evidence="1 2">KK2020170</strain>
    </source>
</reference>
<accession>A0ABN6I382</accession>
<dbReference type="Proteomes" id="UP000825258">
    <property type="component" value="Chromosome"/>
</dbReference>
<evidence type="ECO:0008006" key="3">
    <source>
        <dbReference type="Google" id="ProtNLM"/>
    </source>
</evidence>
<gene>
    <name evidence="1" type="ORF">KK2020170_17660</name>
</gene>
<name>A0ABN6I382_9FLAO</name>
<dbReference type="PROSITE" id="PS51257">
    <property type="entry name" value="PROKAR_LIPOPROTEIN"/>
    <property type="match status" value="1"/>
</dbReference>
<keyword evidence="2" id="KW-1185">Reference proteome</keyword>
<proteinExistence type="predicted"/>
<organism evidence="1 2">
    <name type="scientific">Flavobacterium okayamense</name>
    <dbReference type="NCBI Taxonomy" id="2830782"/>
    <lineage>
        <taxon>Bacteria</taxon>
        <taxon>Pseudomonadati</taxon>
        <taxon>Bacteroidota</taxon>
        <taxon>Flavobacteriia</taxon>
        <taxon>Flavobacteriales</taxon>
        <taxon>Flavobacteriaceae</taxon>
        <taxon>Flavobacterium</taxon>
    </lineage>
</organism>
<dbReference type="RefSeq" id="WP_221258002.1">
    <property type="nucleotide sequence ID" value="NZ_AP024749.1"/>
</dbReference>
<evidence type="ECO:0000313" key="1">
    <source>
        <dbReference type="EMBL" id="BCY28898.1"/>
    </source>
</evidence>
<evidence type="ECO:0000313" key="2">
    <source>
        <dbReference type="Proteomes" id="UP000825258"/>
    </source>
</evidence>